<dbReference type="PANTHER" id="PTHR11728:SF1">
    <property type="entry name" value="GLYCEROL-3-PHOSPHATE DEHYDROGENASE [NAD(+)] 2, CHLOROPLASTIC"/>
    <property type="match status" value="1"/>
</dbReference>
<dbReference type="EMBL" id="DF820456">
    <property type="protein sequence ID" value="GAK51114.1"/>
    <property type="molecule type" value="Genomic_DNA"/>
</dbReference>
<dbReference type="Pfam" id="PF07479">
    <property type="entry name" value="NAD_Gly3P_dh_C"/>
    <property type="match status" value="1"/>
</dbReference>
<evidence type="ECO:0000256" key="13">
    <source>
        <dbReference type="HAMAP-Rule" id="MF_00394"/>
    </source>
</evidence>
<name>A0A0S6VU70_9BACT</name>
<dbReference type="FunFam" id="1.10.1040.10:FF:000001">
    <property type="entry name" value="Glycerol-3-phosphate dehydrogenase [NAD(P)+]"/>
    <property type="match status" value="1"/>
</dbReference>
<dbReference type="GO" id="GO:0141153">
    <property type="term" value="F:glycerol-3-phosphate dehydrogenase (NADP+) activity"/>
    <property type="evidence" value="ECO:0007669"/>
    <property type="project" value="RHEA"/>
</dbReference>
<feature type="binding site" evidence="13">
    <location>
        <position position="287"/>
    </location>
    <ligand>
        <name>NADPH</name>
        <dbReference type="ChEBI" id="CHEBI:57783"/>
    </ligand>
</feature>
<evidence type="ECO:0000256" key="9">
    <source>
        <dbReference type="ARBA" id="ARBA00052716"/>
    </source>
</evidence>
<comment type="catalytic activity">
    <reaction evidence="9">
        <text>sn-glycerol 3-phosphate + NADP(+) = dihydroxyacetone phosphate + NADPH + H(+)</text>
        <dbReference type="Rhea" id="RHEA:11096"/>
        <dbReference type="ChEBI" id="CHEBI:15378"/>
        <dbReference type="ChEBI" id="CHEBI:57597"/>
        <dbReference type="ChEBI" id="CHEBI:57642"/>
        <dbReference type="ChEBI" id="CHEBI:57783"/>
        <dbReference type="ChEBI" id="CHEBI:58349"/>
        <dbReference type="EC" id="1.1.1.94"/>
    </reaction>
    <physiologicalReaction direction="right-to-left" evidence="9">
        <dbReference type="Rhea" id="RHEA:11098"/>
    </physiologicalReaction>
</comment>
<feature type="binding site" evidence="13">
    <location>
        <position position="146"/>
    </location>
    <ligand>
        <name>NADPH</name>
        <dbReference type="ChEBI" id="CHEBI:57783"/>
    </ligand>
</feature>
<evidence type="ECO:0000313" key="20">
    <source>
        <dbReference type="EMBL" id="GAK51114.1"/>
    </source>
</evidence>
<evidence type="ECO:0000256" key="12">
    <source>
        <dbReference type="ARBA" id="ARBA00080511"/>
    </source>
</evidence>
<feature type="binding site" evidence="13">
    <location>
        <position position="260"/>
    </location>
    <ligand>
        <name>sn-glycerol 3-phosphate</name>
        <dbReference type="ChEBI" id="CHEBI:57597"/>
    </ligand>
</feature>
<dbReference type="NCBIfam" id="NF000942">
    <property type="entry name" value="PRK00094.1-4"/>
    <property type="match status" value="1"/>
</dbReference>
<dbReference type="EC" id="1.1.1.94" evidence="10 13"/>
<keyword evidence="13" id="KW-0547">Nucleotide-binding</keyword>
<accession>A0A0S6VU70</accession>
<dbReference type="HOGENOM" id="CLU_033449_0_2_0"/>
<keyword evidence="13" id="KW-0963">Cytoplasm</keyword>
<dbReference type="GO" id="GO:0005829">
    <property type="term" value="C:cytosol"/>
    <property type="evidence" value="ECO:0007669"/>
    <property type="project" value="TreeGrafter"/>
</dbReference>
<feature type="binding site" evidence="13">
    <location>
        <position position="197"/>
    </location>
    <ligand>
        <name>sn-glycerol 3-phosphate</name>
        <dbReference type="ChEBI" id="CHEBI:57597"/>
    </ligand>
</feature>
<dbReference type="InterPro" id="IPR008927">
    <property type="entry name" value="6-PGluconate_DH-like_C_sf"/>
</dbReference>
<dbReference type="InterPro" id="IPR036291">
    <property type="entry name" value="NAD(P)-bd_dom_sf"/>
</dbReference>
<evidence type="ECO:0000259" key="18">
    <source>
        <dbReference type="Pfam" id="PF01210"/>
    </source>
</evidence>
<keyword evidence="7 13" id="KW-0594">Phospholipid biosynthesis</keyword>
<evidence type="ECO:0000256" key="11">
    <source>
        <dbReference type="ARBA" id="ARBA00069372"/>
    </source>
</evidence>
<dbReference type="UniPathway" id="UPA00940"/>
<dbReference type="HAMAP" id="MF_00394">
    <property type="entry name" value="NAD_Glyc3P_dehydrog"/>
    <property type="match status" value="1"/>
</dbReference>
<dbReference type="Gene3D" id="1.10.1040.10">
    <property type="entry name" value="N-(1-d-carboxylethyl)-l-norvaline Dehydrogenase, domain 2"/>
    <property type="match status" value="1"/>
</dbReference>
<dbReference type="GO" id="GO:0046168">
    <property type="term" value="P:glycerol-3-phosphate catabolic process"/>
    <property type="evidence" value="ECO:0007669"/>
    <property type="project" value="InterPro"/>
</dbReference>
<proteinExistence type="inferred from homology"/>
<feature type="binding site" evidence="13">
    <location>
        <position position="262"/>
    </location>
    <ligand>
        <name>sn-glycerol 3-phosphate</name>
        <dbReference type="ChEBI" id="CHEBI:57597"/>
    </ligand>
</feature>
<reference evidence="20" key="1">
    <citation type="journal article" date="2015" name="PeerJ">
        <title>First genomic representation of candidate bacterial phylum KSB3 points to enhanced environmental sensing as a trigger of wastewater bulking.</title>
        <authorList>
            <person name="Sekiguchi Y."/>
            <person name="Ohashi A."/>
            <person name="Parks D.H."/>
            <person name="Yamauchi T."/>
            <person name="Tyson G.W."/>
            <person name="Hugenholtz P."/>
        </authorList>
    </citation>
    <scope>NUCLEOTIDE SEQUENCE [LARGE SCALE GENOMIC DNA]</scope>
</reference>
<feature type="binding site" evidence="15">
    <location>
        <position position="111"/>
    </location>
    <ligand>
        <name>substrate</name>
    </ligand>
</feature>
<dbReference type="FunFam" id="3.40.50.720:FF:000019">
    <property type="entry name" value="Glycerol-3-phosphate dehydrogenase [NAD(P)+]"/>
    <property type="match status" value="1"/>
</dbReference>
<evidence type="ECO:0000256" key="8">
    <source>
        <dbReference type="ARBA" id="ARBA00023264"/>
    </source>
</evidence>
<feature type="binding site" evidence="13">
    <location>
        <position position="16"/>
    </location>
    <ligand>
        <name>NADPH</name>
        <dbReference type="ChEBI" id="CHEBI:57783"/>
    </ligand>
</feature>
<comment type="catalytic activity">
    <reaction evidence="13">
        <text>sn-glycerol 3-phosphate + NAD(+) = dihydroxyacetone phosphate + NADH + H(+)</text>
        <dbReference type="Rhea" id="RHEA:11092"/>
        <dbReference type="ChEBI" id="CHEBI:15378"/>
        <dbReference type="ChEBI" id="CHEBI:57540"/>
        <dbReference type="ChEBI" id="CHEBI:57597"/>
        <dbReference type="ChEBI" id="CHEBI:57642"/>
        <dbReference type="ChEBI" id="CHEBI:57945"/>
        <dbReference type="EC" id="1.1.1.94"/>
    </reaction>
</comment>
<evidence type="ECO:0000259" key="19">
    <source>
        <dbReference type="Pfam" id="PF07479"/>
    </source>
</evidence>
<keyword evidence="2 13" id="KW-0444">Lipid biosynthesis</keyword>
<feature type="binding site" evidence="13">
    <location>
        <position position="142"/>
    </location>
    <ligand>
        <name>sn-glycerol 3-phosphate</name>
        <dbReference type="ChEBI" id="CHEBI:57597"/>
    </ligand>
</feature>
<evidence type="ECO:0000256" key="14">
    <source>
        <dbReference type="PIRSR" id="PIRSR000114-1"/>
    </source>
</evidence>
<dbReference type="InterPro" id="IPR011128">
    <property type="entry name" value="G3P_DH_NAD-dep_N"/>
</dbReference>
<feature type="binding site" evidence="16">
    <location>
        <position position="146"/>
    </location>
    <ligand>
        <name>NAD(+)</name>
        <dbReference type="ChEBI" id="CHEBI:57540"/>
    </ligand>
</feature>
<comment type="subcellular location">
    <subcellularLocation>
        <location evidence="13">Cytoplasm</location>
    </subcellularLocation>
</comment>
<dbReference type="GO" id="GO:0046167">
    <property type="term" value="P:glycerol-3-phosphate biosynthetic process"/>
    <property type="evidence" value="ECO:0007669"/>
    <property type="project" value="UniProtKB-UniRule"/>
</dbReference>
<dbReference type="GO" id="GO:0051287">
    <property type="term" value="F:NAD binding"/>
    <property type="evidence" value="ECO:0007669"/>
    <property type="project" value="InterPro"/>
</dbReference>
<dbReference type="PANTHER" id="PTHR11728">
    <property type="entry name" value="GLYCEROL-3-PHOSPHATE DEHYDROGENASE"/>
    <property type="match status" value="1"/>
</dbReference>
<keyword evidence="4 13" id="KW-0560">Oxidoreductase</keyword>
<dbReference type="Pfam" id="PF01210">
    <property type="entry name" value="NAD_Gly3P_dh_N"/>
    <property type="match status" value="1"/>
</dbReference>
<feature type="active site" description="Proton acceptor" evidence="13 14">
    <location>
        <position position="197"/>
    </location>
</feature>
<dbReference type="PRINTS" id="PR00077">
    <property type="entry name" value="GPDHDRGNASE"/>
</dbReference>
<evidence type="ECO:0000256" key="3">
    <source>
        <dbReference type="ARBA" id="ARBA00022857"/>
    </source>
</evidence>
<comment type="pathway">
    <text evidence="13">Membrane lipid metabolism; glycerophospholipid metabolism.</text>
</comment>
<keyword evidence="5 13" id="KW-0520">NAD</keyword>
<dbReference type="GO" id="GO:0141152">
    <property type="term" value="F:glycerol-3-phosphate dehydrogenase (NAD+) activity"/>
    <property type="evidence" value="ECO:0007669"/>
    <property type="project" value="RHEA"/>
</dbReference>
<dbReference type="GO" id="GO:0008654">
    <property type="term" value="P:phospholipid biosynthetic process"/>
    <property type="evidence" value="ECO:0007669"/>
    <property type="project" value="UniProtKB-KW"/>
</dbReference>
<evidence type="ECO:0000256" key="7">
    <source>
        <dbReference type="ARBA" id="ARBA00023209"/>
    </source>
</evidence>
<dbReference type="GO" id="GO:0005975">
    <property type="term" value="P:carbohydrate metabolic process"/>
    <property type="evidence" value="ECO:0007669"/>
    <property type="project" value="InterPro"/>
</dbReference>
<feature type="binding site" evidence="13">
    <location>
        <position position="144"/>
    </location>
    <ligand>
        <name>sn-glycerol 3-phosphate</name>
        <dbReference type="ChEBI" id="CHEBI:57597"/>
    </ligand>
</feature>
<dbReference type="PIRSF" id="PIRSF000114">
    <property type="entry name" value="Glycerol-3-P_dh"/>
    <property type="match status" value="1"/>
</dbReference>
<keyword evidence="21" id="KW-1185">Reference proteome</keyword>
<feature type="binding site" evidence="13">
    <location>
        <position position="261"/>
    </location>
    <ligand>
        <name>NADPH</name>
        <dbReference type="ChEBI" id="CHEBI:57783"/>
    </ligand>
</feature>
<feature type="binding site" evidence="13">
    <location>
        <position position="17"/>
    </location>
    <ligand>
        <name>NADPH</name>
        <dbReference type="ChEBI" id="CHEBI:57783"/>
    </ligand>
</feature>
<feature type="binding site" evidence="16">
    <location>
        <begin position="13"/>
        <end position="18"/>
    </location>
    <ligand>
        <name>NAD(+)</name>
        <dbReference type="ChEBI" id="CHEBI:57540"/>
    </ligand>
</feature>
<dbReference type="NCBIfam" id="NF000940">
    <property type="entry name" value="PRK00094.1-2"/>
    <property type="match status" value="1"/>
</dbReference>
<comment type="similarity">
    <text evidence="1 13 17">Belongs to the NAD-dependent glycerol-3-phosphate dehydrogenase family.</text>
</comment>
<evidence type="ECO:0000256" key="6">
    <source>
        <dbReference type="ARBA" id="ARBA00023098"/>
    </source>
</evidence>
<protein>
    <recommendedName>
        <fullName evidence="11 13">Glycerol-3-phosphate dehydrogenase [NAD(P)+]</fullName>
        <ecNumber evidence="10 13">1.1.1.94</ecNumber>
    </recommendedName>
    <alternativeName>
        <fullName evidence="13">NAD(P)(+)-dependent glycerol-3-phosphate dehydrogenase</fullName>
    </alternativeName>
    <alternativeName>
        <fullName evidence="12 13">NAD(P)H-dependent dihydroxyacetone-phosphate reductase</fullName>
    </alternativeName>
</protein>
<gene>
    <name evidence="13" type="primary">gpsA</name>
    <name evidence="20" type="ORF">U14_02356</name>
</gene>
<feature type="binding site" evidence="16">
    <location>
        <position position="261"/>
    </location>
    <ligand>
        <name>NAD(+)</name>
        <dbReference type="ChEBI" id="CHEBI:57540"/>
    </ligand>
</feature>
<sequence>MNDMTMQRIAVVGAGSWGTALANLLACKGYDVDLWAYEPEVKAAIEQQRENTVFLPGIPLSERICPTNDLVAAVAGKSLVVMVVPSHVMRVTAANMATALAPDTIVVSATKGVENDTFCLMSEILEQTLPAGSQQPIAALSGPSFAAEVARLMPTLITVASRSSDAAAVAQQVFATPHFRVYTNDDLIGVQLGGSMKNYIAIAAGIVDGAKIGLNIRAALITRGLAEMRRLGVKMGANPHTFSGLSGLGDLVLTCTGDLSRNHTVGVKIGQGMKVREILDGMRSVAEGVKTAHSVYHLSRKIGVEMPICDSVYQMLFEDADPRDALNQLMTRRLKDELE</sequence>
<feature type="binding site" evidence="13">
    <location>
        <position position="111"/>
    </location>
    <ligand>
        <name>NADPH</name>
        <dbReference type="ChEBI" id="CHEBI:57783"/>
    </ligand>
</feature>
<evidence type="ECO:0000256" key="15">
    <source>
        <dbReference type="PIRSR" id="PIRSR000114-2"/>
    </source>
</evidence>
<dbReference type="InterPro" id="IPR006109">
    <property type="entry name" value="G3P_DH_NAD-dep_C"/>
</dbReference>
<dbReference type="InterPro" id="IPR013328">
    <property type="entry name" value="6PGD_dom2"/>
</dbReference>
<keyword evidence="8 13" id="KW-1208">Phospholipid metabolism</keyword>
<comment type="caution">
    <text evidence="13">Lacks conserved residue(s) required for the propagation of feature annotation.</text>
</comment>
<evidence type="ECO:0000256" key="16">
    <source>
        <dbReference type="PIRSR" id="PIRSR000114-3"/>
    </source>
</evidence>
<feature type="binding site" evidence="13">
    <location>
        <position position="261"/>
    </location>
    <ligand>
        <name>sn-glycerol 3-phosphate</name>
        <dbReference type="ChEBI" id="CHEBI:57597"/>
    </ligand>
</feature>
<feature type="binding site" evidence="15">
    <location>
        <begin position="261"/>
        <end position="262"/>
    </location>
    <ligand>
        <name>substrate</name>
    </ligand>
</feature>
<feature type="domain" description="Glycerol-3-phosphate dehydrogenase NAD-dependent N-terminal" evidence="18">
    <location>
        <begin position="9"/>
        <end position="166"/>
    </location>
</feature>
<keyword evidence="3 13" id="KW-0521">NADP</keyword>
<evidence type="ECO:0000256" key="5">
    <source>
        <dbReference type="ARBA" id="ARBA00023027"/>
    </source>
</evidence>
<evidence type="ECO:0000256" key="10">
    <source>
        <dbReference type="ARBA" id="ARBA00066687"/>
    </source>
</evidence>
<comment type="function">
    <text evidence="13">Catalyzes the reduction of the glycolytic intermediate dihydroxyacetone phosphate (DHAP) to sn-glycerol 3-phosphate (G3P), the key precursor for phospholipid synthesis.</text>
</comment>
<dbReference type="SUPFAM" id="SSF51735">
    <property type="entry name" value="NAD(P)-binding Rossmann-fold domains"/>
    <property type="match status" value="1"/>
</dbReference>
<feature type="binding site" evidence="13">
    <location>
        <position position="285"/>
    </location>
    <ligand>
        <name>NADPH</name>
        <dbReference type="ChEBI" id="CHEBI:57783"/>
    </ligand>
</feature>
<keyword evidence="6 13" id="KW-0443">Lipid metabolism</keyword>
<dbReference type="STRING" id="1499966.U14_02356"/>
<evidence type="ECO:0000313" key="21">
    <source>
        <dbReference type="Proteomes" id="UP000030700"/>
    </source>
</evidence>
<evidence type="ECO:0000256" key="2">
    <source>
        <dbReference type="ARBA" id="ARBA00022516"/>
    </source>
</evidence>
<feature type="domain" description="Glycerol-3-phosphate dehydrogenase NAD-dependent C-terminal" evidence="19">
    <location>
        <begin position="186"/>
        <end position="326"/>
    </location>
</feature>
<dbReference type="InterPro" id="IPR006168">
    <property type="entry name" value="G3P_DH_NAD-dep"/>
</dbReference>
<dbReference type="Gene3D" id="3.40.50.720">
    <property type="entry name" value="NAD(P)-binding Rossmann-like Domain"/>
    <property type="match status" value="1"/>
</dbReference>
<dbReference type="GO" id="GO:0006650">
    <property type="term" value="P:glycerophospholipid metabolic process"/>
    <property type="evidence" value="ECO:0007669"/>
    <property type="project" value="UniProtKB-UniRule"/>
</dbReference>
<organism evidence="20">
    <name type="scientific">Candidatus Moduliflexus flocculans</name>
    <dbReference type="NCBI Taxonomy" id="1499966"/>
    <lineage>
        <taxon>Bacteria</taxon>
        <taxon>Candidatus Moduliflexota</taxon>
        <taxon>Candidatus Moduliflexia</taxon>
        <taxon>Candidatus Moduliflexales</taxon>
        <taxon>Candidatus Moduliflexaceae</taxon>
    </lineage>
</organism>
<evidence type="ECO:0000256" key="4">
    <source>
        <dbReference type="ARBA" id="ARBA00023002"/>
    </source>
</evidence>
<feature type="binding site" evidence="13">
    <location>
        <position position="250"/>
    </location>
    <ligand>
        <name>sn-glycerol 3-phosphate</name>
        <dbReference type="ChEBI" id="CHEBI:57597"/>
    </ligand>
</feature>
<dbReference type="SUPFAM" id="SSF48179">
    <property type="entry name" value="6-phosphogluconate dehydrogenase C-terminal domain-like"/>
    <property type="match status" value="1"/>
</dbReference>
<evidence type="ECO:0000256" key="1">
    <source>
        <dbReference type="ARBA" id="ARBA00011009"/>
    </source>
</evidence>
<feature type="binding site" evidence="13">
    <location>
        <position position="111"/>
    </location>
    <ligand>
        <name>sn-glycerol 3-phosphate</name>
        <dbReference type="ChEBI" id="CHEBI:57597"/>
    </ligand>
</feature>
<dbReference type="Proteomes" id="UP000030700">
    <property type="component" value="Unassembled WGS sequence"/>
</dbReference>
<dbReference type="AlphaFoldDB" id="A0A0S6VU70"/>
<evidence type="ECO:0000256" key="17">
    <source>
        <dbReference type="RuleBase" id="RU000437"/>
    </source>
</evidence>